<name>A0A9W7E917_9STRA</name>
<proteinExistence type="predicted"/>
<keyword evidence="2" id="KW-1185">Reference proteome</keyword>
<accession>A0A9W7E917</accession>
<dbReference type="Proteomes" id="UP001165085">
    <property type="component" value="Unassembled WGS sequence"/>
</dbReference>
<evidence type="ECO:0000313" key="1">
    <source>
        <dbReference type="EMBL" id="GMH69933.1"/>
    </source>
</evidence>
<dbReference type="OrthoDB" id="10635503at2759"/>
<protein>
    <submittedName>
        <fullName evidence="1">Uncharacterized protein</fullName>
    </submittedName>
</protein>
<gene>
    <name evidence="1" type="ORF">TrST_g14131</name>
</gene>
<dbReference type="EMBL" id="BRXY01000136">
    <property type="protein sequence ID" value="GMH69933.1"/>
    <property type="molecule type" value="Genomic_DNA"/>
</dbReference>
<evidence type="ECO:0000313" key="2">
    <source>
        <dbReference type="Proteomes" id="UP001165085"/>
    </source>
</evidence>
<dbReference type="AlphaFoldDB" id="A0A9W7E917"/>
<comment type="caution">
    <text evidence="1">The sequence shown here is derived from an EMBL/GenBank/DDBJ whole genome shotgun (WGS) entry which is preliminary data.</text>
</comment>
<sequence length="210" mass="24436">MRKSEELKCRYWNCEGKEKEGIETRQYDYKRGGRNEVFGRKDGKERKSILCEGLEGSEGGRGRGMSDGDFESMLSGEFEEYEELVEECKKLAKEDDVIRDGRETIGCECKKIKTRGMREKRLKEELKRRNVDTKGMKKEEMLETLKGILDEEPCCSVGCECEELGVECHFDVCGCEREECGNKEGKYIYDKDIVRENRLKWITTCPEIIE</sequence>
<organism evidence="1 2">
    <name type="scientific">Triparma strigata</name>
    <dbReference type="NCBI Taxonomy" id="1606541"/>
    <lineage>
        <taxon>Eukaryota</taxon>
        <taxon>Sar</taxon>
        <taxon>Stramenopiles</taxon>
        <taxon>Ochrophyta</taxon>
        <taxon>Bolidophyceae</taxon>
        <taxon>Parmales</taxon>
        <taxon>Triparmaceae</taxon>
        <taxon>Triparma</taxon>
    </lineage>
</organism>
<reference evidence="2" key="1">
    <citation type="journal article" date="2023" name="Commun. Biol.">
        <title>Genome analysis of Parmales, the sister group of diatoms, reveals the evolutionary specialization of diatoms from phago-mixotrophs to photoautotrophs.</title>
        <authorList>
            <person name="Ban H."/>
            <person name="Sato S."/>
            <person name="Yoshikawa S."/>
            <person name="Yamada K."/>
            <person name="Nakamura Y."/>
            <person name="Ichinomiya M."/>
            <person name="Sato N."/>
            <person name="Blanc-Mathieu R."/>
            <person name="Endo H."/>
            <person name="Kuwata A."/>
            <person name="Ogata H."/>
        </authorList>
    </citation>
    <scope>NUCLEOTIDE SEQUENCE [LARGE SCALE GENOMIC DNA]</scope>
    <source>
        <strain evidence="2">NIES 3701</strain>
    </source>
</reference>